<accession>A0A2S0KEW6</accession>
<organism evidence="2 3">
    <name type="scientific">Gordonia iterans</name>
    <dbReference type="NCBI Taxonomy" id="1004901"/>
    <lineage>
        <taxon>Bacteria</taxon>
        <taxon>Bacillati</taxon>
        <taxon>Actinomycetota</taxon>
        <taxon>Actinomycetes</taxon>
        <taxon>Mycobacteriales</taxon>
        <taxon>Gordoniaceae</taxon>
        <taxon>Gordonia</taxon>
    </lineage>
</organism>
<evidence type="ECO:0000256" key="1">
    <source>
        <dbReference type="SAM" id="Phobius"/>
    </source>
</evidence>
<dbReference type="RefSeq" id="WP_105941970.1">
    <property type="nucleotide sequence ID" value="NZ_CP027433.1"/>
</dbReference>
<feature type="transmembrane region" description="Helical" evidence="1">
    <location>
        <begin position="82"/>
        <end position="102"/>
    </location>
</feature>
<keyword evidence="3" id="KW-1185">Reference proteome</keyword>
<keyword evidence="1" id="KW-0472">Membrane</keyword>
<feature type="transmembrane region" description="Helical" evidence="1">
    <location>
        <begin position="12"/>
        <end position="29"/>
    </location>
</feature>
<protein>
    <submittedName>
        <fullName evidence="2">Uncharacterized protein</fullName>
    </submittedName>
</protein>
<dbReference type="KEGG" id="git:C6V83_08125"/>
<proteinExistence type="predicted"/>
<feature type="transmembrane region" description="Helical" evidence="1">
    <location>
        <begin position="49"/>
        <end position="70"/>
    </location>
</feature>
<gene>
    <name evidence="2" type="ORF">C6V83_08125</name>
</gene>
<keyword evidence="1" id="KW-1133">Transmembrane helix</keyword>
<dbReference type="AlphaFoldDB" id="A0A2S0KEW6"/>
<name>A0A2S0KEW6_9ACTN</name>
<dbReference type="EMBL" id="CP027433">
    <property type="protein sequence ID" value="AVM00242.1"/>
    <property type="molecule type" value="Genomic_DNA"/>
</dbReference>
<evidence type="ECO:0000313" key="2">
    <source>
        <dbReference type="EMBL" id="AVM00242.1"/>
    </source>
</evidence>
<dbReference type="Proteomes" id="UP000239814">
    <property type="component" value="Chromosome"/>
</dbReference>
<keyword evidence="1" id="KW-0812">Transmembrane</keyword>
<sequence length="103" mass="10913">MDDRRTGPAPQRYSVAFGCGGLVVGYVSYTLVRQGLGHAIGISNYPETWTWWVPALAPGCAAAAVVAGCWRCPSRGAARTRSFAIGYGVLALAIAAFSYAYYS</sequence>
<evidence type="ECO:0000313" key="3">
    <source>
        <dbReference type="Proteomes" id="UP000239814"/>
    </source>
</evidence>
<reference evidence="2 3" key="1">
    <citation type="submission" date="2018-03" db="EMBL/GenBank/DDBJ databases">
        <title>Characteristics and genome of n-alkane degrading marine bacteria Gordonia iterans isolated from crude oil contaminated in Tae-an, South Korea.</title>
        <authorList>
            <person name="Lee S.-S."/>
            <person name="Kim H."/>
        </authorList>
    </citation>
    <scope>NUCLEOTIDE SEQUENCE [LARGE SCALE GENOMIC DNA]</scope>
    <source>
        <strain evidence="2 3">Co17</strain>
    </source>
</reference>